<name>A0A9P3GY84_9APHY</name>
<organism evidence="4 5">
    <name type="scientific">Phanerochaete sordida</name>
    <dbReference type="NCBI Taxonomy" id="48140"/>
    <lineage>
        <taxon>Eukaryota</taxon>
        <taxon>Fungi</taxon>
        <taxon>Dikarya</taxon>
        <taxon>Basidiomycota</taxon>
        <taxon>Agaricomycotina</taxon>
        <taxon>Agaricomycetes</taxon>
        <taxon>Polyporales</taxon>
        <taxon>Phanerochaetaceae</taxon>
        <taxon>Phanerochaete</taxon>
    </lineage>
</organism>
<sequence length="381" mass="41870">MAQSGPGDSSIVRLLTTETYFTQATLCLGAYEYVISFDREVQLVWQKRFNATSMLLFAFRVVMIVGPIINCLPLGPSLSLCKMQNTLSMTVLFVSTALIASFSALRVYALLQRSRAKWILSGMVFVIRVIPIAVNIVDIMNFFYAVTIIAPDVLVCSSFSTLSASSGTRRVTISSRTRLRSDLFTRTDAVVLVVTWATCYQQFFATRGLQSISSLTKPLLRDGTAYFLTMLVIEILLLLMYVNKTFSKGEIVQGIVTYMPIVLIQRFLLNLRHLNHTHEDASAVFAQQPSRFTLSFRAPSDFLGNIGEPLDHGQSDHELFEGGGDDQEEERGSESEGGGAHTIHLAPVAAGPSQHGGDLEISGAEQATFPCEGESLRGCLV</sequence>
<evidence type="ECO:0000256" key="1">
    <source>
        <dbReference type="SAM" id="MobiDB-lite"/>
    </source>
</evidence>
<feature type="transmembrane region" description="Helical" evidence="2">
    <location>
        <begin position="142"/>
        <end position="162"/>
    </location>
</feature>
<keyword evidence="2" id="KW-0472">Membrane</keyword>
<proteinExistence type="predicted"/>
<evidence type="ECO:0000313" key="4">
    <source>
        <dbReference type="EMBL" id="GJF00640.1"/>
    </source>
</evidence>
<dbReference type="Proteomes" id="UP000703269">
    <property type="component" value="Unassembled WGS sequence"/>
</dbReference>
<feature type="transmembrane region" description="Helical" evidence="2">
    <location>
        <begin position="20"/>
        <end position="37"/>
    </location>
</feature>
<evidence type="ECO:0000259" key="3">
    <source>
        <dbReference type="Pfam" id="PF20151"/>
    </source>
</evidence>
<dbReference type="Pfam" id="PF20151">
    <property type="entry name" value="DUF6533"/>
    <property type="match status" value="1"/>
</dbReference>
<dbReference type="InterPro" id="IPR045340">
    <property type="entry name" value="DUF6533"/>
</dbReference>
<dbReference type="EMBL" id="BPQB01000176">
    <property type="protein sequence ID" value="GJF00640.1"/>
    <property type="molecule type" value="Genomic_DNA"/>
</dbReference>
<comment type="caution">
    <text evidence="4">The sequence shown here is derived from an EMBL/GenBank/DDBJ whole genome shotgun (WGS) entry which is preliminary data.</text>
</comment>
<feature type="transmembrane region" description="Helical" evidence="2">
    <location>
        <begin position="118"/>
        <end position="136"/>
    </location>
</feature>
<keyword evidence="2" id="KW-1133">Transmembrane helix</keyword>
<protein>
    <recommendedName>
        <fullName evidence="3">DUF6533 domain-containing protein</fullName>
    </recommendedName>
</protein>
<dbReference type="OrthoDB" id="2797966at2759"/>
<accession>A0A9P3GY84</accession>
<keyword evidence="2" id="KW-0812">Transmembrane</keyword>
<feature type="domain" description="DUF6533" evidence="3">
    <location>
        <begin position="20"/>
        <end position="65"/>
    </location>
</feature>
<keyword evidence="5" id="KW-1185">Reference proteome</keyword>
<evidence type="ECO:0000256" key="2">
    <source>
        <dbReference type="SAM" id="Phobius"/>
    </source>
</evidence>
<reference evidence="4 5" key="1">
    <citation type="submission" date="2021-08" db="EMBL/GenBank/DDBJ databases">
        <title>Draft Genome Sequence of Phanerochaete sordida strain YK-624.</title>
        <authorList>
            <person name="Mori T."/>
            <person name="Dohra H."/>
            <person name="Suzuki T."/>
            <person name="Kawagishi H."/>
            <person name="Hirai H."/>
        </authorList>
    </citation>
    <scope>NUCLEOTIDE SEQUENCE [LARGE SCALE GENOMIC DNA]</scope>
    <source>
        <strain evidence="4 5">YK-624</strain>
    </source>
</reference>
<feature type="transmembrane region" description="Helical" evidence="2">
    <location>
        <begin position="183"/>
        <end position="203"/>
    </location>
</feature>
<evidence type="ECO:0000313" key="5">
    <source>
        <dbReference type="Proteomes" id="UP000703269"/>
    </source>
</evidence>
<feature type="transmembrane region" description="Helical" evidence="2">
    <location>
        <begin position="223"/>
        <end position="242"/>
    </location>
</feature>
<feature type="region of interest" description="Disordered" evidence="1">
    <location>
        <begin position="313"/>
        <end position="340"/>
    </location>
</feature>
<dbReference type="AlphaFoldDB" id="A0A9P3GY84"/>
<feature type="transmembrane region" description="Helical" evidence="2">
    <location>
        <begin position="89"/>
        <end position="111"/>
    </location>
</feature>
<feature type="transmembrane region" description="Helical" evidence="2">
    <location>
        <begin position="49"/>
        <end position="69"/>
    </location>
</feature>
<gene>
    <name evidence="4" type="ORF">PsYK624_169340</name>
</gene>